<gene>
    <name evidence="1" type="ORF">NIES1031_22395</name>
</gene>
<organism evidence="1 2">
    <name type="scientific">Chroogloeocystis siderophila 5.2 s.c.1</name>
    <dbReference type="NCBI Taxonomy" id="247279"/>
    <lineage>
        <taxon>Bacteria</taxon>
        <taxon>Bacillati</taxon>
        <taxon>Cyanobacteriota</taxon>
        <taxon>Cyanophyceae</taxon>
        <taxon>Oscillatoriophycideae</taxon>
        <taxon>Chroococcales</taxon>
        <taxon>Chroococcaceae</taxon>
        <taxon>Chroogloeocystis</taxon>
    </lineage>
</organism>
<dbReference type="AlphaFoldDB" id="A0A1U7HBT3"/>
<keyword evidence="2" id="KW-1185">Reference proteome</keyword>
<proteinExistence type="predicted"/>
<comment type="caution">
    <text evidence="1">The sequence shown here is derived from an EMBL/GenBank/DDBJ whole genome shotgun (WGS) entry which is preliminary data.</text>
</comment>
<dbReference type="Pfam" id="PF07388">
    <property type="entry name" value="A-2_8-polyST"/>
    <property type="match status" value="1"/>
</dbReference>
<dbReference type="Proteomes" id="UP000185984">
    <property type="component" value="Unassembled WGS sequence"/>
</dbReference>
<dbReference type="EMBL" id="MRCC01000031">
    <property type="protein sequence ID" value="OKH21024.1"/>
    <property type="molecule type" value="Genomic_DNA"/>
</dbReference>
<sequence>MSDPKTIKRLIGCFGTIQLITALSVLKAREKEQHELNLKYEDYLIVTPLFAPQGQNEEFAAFITKMAKSIHSWENIVYLSLNQTKSITEQIQRYGLLEVAPFFHELVGIDEVDEIYLARTWNLENTILMNVYKSAEKICYGDGIGIYFSHAAFLPDNPKIDSLKSLYNHIKKQIKDLLPRKEVFQKQEFDIGYFSLPYAFGEVPPMETVVLDRRIYLKTFQTLRKSLDKLVDFNYIKNLQAKICTESVSIILTSNFSEASRIPLEKEIIAYREFLESQKILPNSVLLIKPHPRDSKQKIAQLKSVLSDLYVDIIPLVEDFLFYLPFEVLFMELFLRSDLTKLQNPRIFTFSSASLTLEFLFNVECTIGFGSEIVNKYFYSEHIAGRLKHELDLLSTVGKVRNLIAA</sequence>
<dbReference type="OrthoDB" id="417684at2"/>
<protein>
    <submittedName>
        <fullName evidence="1">Uncharacterized protein</fullName>
    </submittedName>
</protein>
<reference evidence="1 2" key="1">
    <citation type="submission" date="2016-11" db="EMBL/GenBank/DDBJ databases">
        <title>Draft Genome Sequences of Nine Cyanobacterial Strains from Diverse Habitats.</title>
        <authorList>
            <person name="Zhu T."/>
            <person name="Hou S."/>
            <person name="Lu X."/>
            <person name="Hess W.R."/>
        </authorList>
    </citation>
    <scope>NUCLEOTIDE SEQUENCE [LARGE SCALE GENOMIC DNA]</scope>
    <source>
        <strain evidence="1 2">5.2 s.c.1</strain>
    </source>
</reference>
<evidence type="ECO:0000313" key="1">
    <source>
        <dbReference type="EMBL" id="OKH21024.1"/>
    </source>
</evidence>
<accession>A0A1U7HBT3</accession>
<evidence type="ECO:0000313" key="2">
    <source>
        <dbReference type="Proteomes" id="UP000185984"/>
    </source>
</evidence>
<name>A0A1U7HBT3_9CHRO</name>
<dbReference type="InterPro" id="IPR010866">
    <property type="entry name" value="A-2_8-polyST"/>
</dbReference>
<dbReference type="STRING" id="247279.NIES1031_22395"/>
<dbReference type="RefSeq" id="WP_073551643.1">
    <property type="nucleotide sequence ID" value="NZ_CAWMVK010000025.1"/>
</dbReference>